<reference evidence="1 2" key="1">
    <citation type="submission" date="2019-09" db="EMBL/GenBank/DDBJ databases">
        <authorList>
            <person name="Chandra G."/>
            <person name="Truman W A."/>
        </authorList>
    </citation>
    <scope>NUCLEOTIDE SEQUENCE [LARGE SCALE GENOMIC DNA]</scope>
    <source>
        <strain evidence="1">PS718</strain>
    </source>
</reference>
<name>A0A5E7AHD1_PSEFL</name>
<sequence length="229" mass="25548">MSTVFISGSIKIKSLDEKIKSRLDKIIASKLNILIGDASGVDKLTQEYLLLNNYSKVTIYCTGDAPRNNVGQWPTVNIAPSVKTKSRAYFTAKDLKMAEISDVGLMIWDCKSTGTLSNVIELLKRNRKSVVYLTPKQAFLNISSISDLEQLILQMDESARLEADKKISLFKIIDSISATPPTTAGNIEIEILLRRVKEHQDAILKHQRFIADLQAQIDQKYAPVGDMFG</sequence>
<accession>A0A5E7AHD1</accession>
<gene>
    <name evidence="1" type="ORF">PS718_00903</name>
</gene>
<protein>
    <submittedName>
        <fullName evidence="1">Uncharacterized protein</fullName>
    </submittedName>
</protein>
<organism evidence="1 2">
    <name type="scientific">Pseudomonas fluorescens</name>
    <dbReference type="NCBI Taxonomy" id="294"/>
    <lineage>
        <taxon>Bacteria</taxon>
        <taxon>Pseudomonadati</taxon>
        <taxon>Pseudomonadota</taxon>
        <taxon>Gammaproteobacteria</taxon>
        <taxon>Pseudomonadales</taxon>
        <taxon>Pseudomonadaceae</taxon>
        <taxon>Pseudomonas</taxon>
    </lineage>
</organism>
<dbReference type="RefSeq" id="WP_224788402.1">
    <property type="nucleotide sequence ID" value="NZ_CABVHX010000003.1"/>
</dbReference>
<proteinExistence type="predicted"/>
<evidence type="ECO:0000313" key="1">
    <source>
        <dbReference type="EMBL" id="VVN78436.1"/>
    </source>
</evidence>
<dbReference type="AlphaFoldDB" id="A0A5E7AHD1"/>
<dbReference type="Proteomes" id="UP000325375">
    <property type="component" value="Unassembled WGS sequence"/>
</dbReference>
<dbReference type="EMBL" id="CABVHX010000003">
    <property type="protein sequence ID" value="VVN78436.1"/>
    <property type="molecule type" value="Genomic_DNA"/>
</dbReference>
<evidence type="ECO:0000313" key="2">
    <source>
        <dbReference type="Proteomes" id="UP000325375"/>
    </source>
</evidence>